<dbReference type="RefSeq" id="XP_026498495.2">
    <property type="nucleotide sequence ID" value="XM_026642710.2"/>
</dbReference>
<sequence length="248" mass="27654">MVANLVIVLILLSVYYAYRNHNREFTATASAIQQIWSGTCRLSCRQSEYSGFSGLSGLVTGQNTESTTLHNGSSTVCVCESCPCELVENVLRTCSPATNIYTQTIEFMSDCYYDLVKTLIDFFNYVDQVMRCNVTCQRQPQLLPVSRYNSTGNISFVPTKEENEIEKIVKNAPKPTTITFPKKSERIDNKYEAASSRTSESTALSLVFSDTNIPAKSSTESEQIQSNCSRCIEKGKTCLGTCPRQKKN</sequence>
<dbReference type="GeneID" id="113402450"/>
<dbReference type="OrthoDB" id="7471359at2759"/>
<accession>A0A8B8IN07</accession>
<proteinExistence type="predicted"/>
<evidence type="ECO:0000313" key="3">
    <source>
        <dbReference type="RefSeq" id="XP_026498495.2"/>
    </source>
</evidence>
<name>A0A8B8IN07_VANTA</name>
<reference evidence="3" key="1">
    <citation type="submission" date="2025-08" db="UniProtKB">
        <authorList>
            <consortium name="RefSeq"/>
        </authorList>
    </citation>
    <scope>IDENTIFICATION</scope>
    <source>
        <tissue evidence="3">Whole body</tissue>
    </source>
</reference>
<keyword evidence="1" id="KW-0732">Signal</keyword>
<feature type="signal peptide" evidence="1">
    <location>
        <begin position="1"/>
        <end position="17"/>
    </location>
</feature>
<evidence type="ECO:0000256" key="1">
    <source>
        <dbReference type="SAM" id="SignalP"/>
    </source>
</evidence>
<organism evidence="2 3">
    <name type="scientific">Vanessa tameamea</name>
    <name type="common">Kamehameha butterfly</name>
    <dbReference type="NCBI Taxonomy" id="334116"/>
    <lineage>
        <taxon>Eukaryota</taxon>
        <taxon>Metazoa</taxon>
        <taxon>Ecdysozoa</taxon>
        <taxon>Arthropoda</taxon>
        <taxon>Hexapoda</taxon>
        <taxon>Insecta</taxon>
        <taxon>Pterygota</taxon>
        <taxon>Neoptera</taxon>
        <taxon>Endopterygota</taxon>
        <taxon>Lepidoptera</taxon>
        <taxon>Glossata</taxon>
        <taxon>Ditrysia</taxon>
        <taxon>Papilionoidea</taxon>
        <taxon>Nymphalidae</taxon>
        <taxon>Nymphalinae</taxon>
        <taxon>Vanessa</taxon>
    </lineage>
</organism>
<dbReference type="OMA" id="CICESCP"/>
<dbReference type="AlphaFoldDB" id="A0A8B8IN07"/>
<feature type="chain" id="PRO_5045546671" evidence="1">
    <location>
        <begin position="18"/>
        <end position="248"/>
    </location>
</feature>
<protein>
    <submittedName>
        <fullName evidence="3">Uncharacterized protein LOC113402450</fullName>
    </submittedName>
</protein>
<dbReference type="Proteomes" id="UP001652626">
    <property type="component" value="Chromosome 12"/>
</dbReference>
<keyword evidence="2" id="KW-1185">Reference proteome</keyword>
<gene>
    <name evidence="3" type="primary">LOC113402450</name>
</gene>
<evidence type="ECO:0000313" key="2">
    <source>
        <dbReference type="Proteomes" id="UP001652626"/>
    </source>
</evidence>